<dbReference type="InterPro" id="IPR033714">
    <property type="entry name" value="tRNA_bind_bactPheRS"/>
</dbReference>
<reference evidence="20 21" key="1">
    <citation type="submission" date="2023-08" db="EMBL/GenBank/DDBJ databases">
        <title>Whole-genome sequencing of halo(alkali)philic microorganisms from hypersaline lakes.</title>
        <authorList>
            <person name="Sorokin D.Y."/>
            <person name="Abbas B."/>
            <person name="Merkel A.Y."/>
        </authorList>
    </citation>
    <scope>NUCLEOTIDE SEQUENCE [LARGE SCALE GENOMIC DNA]</scope>
    <source>
        <strain evidence="20 21">AB-CW4</strain>
    </source>
</reference>
<dbReference type="PROSITE" id="PS51447">
    <property type="entry name" value="FDX_ACB"/>
    <property type="match status" value="1"/>
</dbReference>
<dbReference type="PROSITE" id="PS51483">
    <property type="entry name" value="B5"/>
    <property type="match status" value="1"/>
</dbReference>
<dbReference type="InterPro" id="IPR020825">
    <property type="entry name" value="Phe-tRNA_synthase-like_B3/B4"/>
</dbReference>
<sequence length="789" mass="85029">MRVSENWLKEWVDHGLDTQALADRLTMAGLEVDAIEPAAGEFSNVVVGHVTAVEPHPDADKLRVCQVEDGSGETHTVVCGAPNVHQGMRAPFARIGAVLPGGMKIKKARLRGVESRGMLCSASELGLSEDAAGLMALAADAPVGEDLHAYLGLDDRIIEIDLTPNRADCLSMAGIAREVGALTGAPVSFPTIAETPDGGAPQVAVSVESAEDCPSYVGRVITGIDTTATTPVWLSERLRRAGIRPINPVVDVTNYVMLELGQPMHGFRLDAISGDVRVRRARAGESITLLDGRQVELDEEILVIADDNGPIAMAGVMGGEGTAVEGETEAVFLESACFAPTVIAGRARRFGLHTDASHRFERGVDPALQARALDRAAALILEIAGGDAGPVTRLMPETTAAGTIRLRRDRLHAVLGFELPREDVTGMLERLGMAVTVEDDGWQAVVPSFRYDLAIEEDLIEEVARIFGYDRIPVERMPAELRPGDVSEARVSESRLRALMVERGYQEAVTYSFVPRAVDRVLSGGLEGQRLVNPISQDLETMRTTLWSGLVATLQHNANRQQNRIRLFETGLRFIPQGDEIKQEKWVSGLVWGNAEPEQWDGRTRPADFFDVKADVEALLQISGPRVLAFQADSHPALHPGQSARVSLEGADIGWLGRMHPAVADELDVPEGAYLFELALAPICQGSVPAYRAVSRFPAVRRDLAFIVDQALPSADLIAAAREAAGDVLKEARIFDVYQGKGVDSGRKSIALGLILQDSSRTLKDQDADAVVAAVRNSLEVRCGATVRD</sequence>
<evidence type="ECO:0000256" key="13">
    <source>
        <dbReference type="ARBA" id="ARBA00023146"/>
    </source>
</evidence>
<evidence type="ECO:0000256" key="7">
    <source>
        <dbReference type="ARBA" id="ARBA00022723"/>
    </source>
</evidence>
<evidence type="ECO:0000256" key="2">
    <source>
        <dbReference type="ARBA" id="ARBA00008653"/>
    </source>
</evidence>
<evidence type="ECO:0000313" key="20">
    <source>
        <dbReference type="EMBL" id="MDQ2069215.1"/>
    </source>
</evidence>
<dbReference type="GO" id="GO:0004826">
    <property type="term" value="F:phenylalanine-tRNA ligase activity"/>
    <property type="evidence" value="ECO:0007669"/>
    <property type="project" value="UniProtKB-EC"/>
</dbReference>
<dbReference type="InterPro" id="IPR041616">
    <property type="entry name" value="PheRS_beta_core"/>
</dbReference>
<dbReference type="SUPFAM" id="SSF55681">
    <property type="entry name" value="Class II aaRS and biotin synthetases"/>
    <property type="match status" value="1"/>
</dbReference>
<dbReference type="PANTHER" id="PTHR10947">
    <property type="entry name" value="PHENYLALANYL-TRNA SYNTHETASE BETA CHAIN AND LEUCINE-RICH REPEAT-CONTAINING PROTEIN 47"/>
    <property type="match status" value="1"/>
</dbReference>
<dbReference type="Gene3D" id="3.30.930.10">
    <property type="entry name" value="Bira Bifunctional Protein, Domain 2"/>
    <property type="match status" value="1"/>
</dbReference>
<dbReference type="Pfam" id="PF17759">
    <property type="entry name" value="tRNA_synthFbeta"/>
    <property type="match status" value="1"/>
</dbReference>
<dbReference type="Gene3D" id="3.30.70.380">
    <property type="entry name" value="Ferrodoxin-fold anticodon-binding domain"/>
    <property type="match status" value="1"/>
</dbReference>
<comment type="caution">
    <text evidence="20">The sequence shown here is derived from an EMBL/GenBank/DDBJ whole genome shotgun (WGS) entry which is preliminary data.</text>
</comment>
<dbReference type="InterPro" id="IPR012340">
    <property type="entry name" value="NA-bd_OB-fold"/>
</dbReference>
<evidence type="ECO:0000256" key="9">
    <source>
        <dbReference type="ARBA" id="ARBA00022840"/>
    </source>
</evidence>
<evidence type="ECO:0000256" key="14">
    <source>
        <dbReference type="ARBA" id="ARBA00049255"/>
    </source>
</evidence>
<keyword evidence="9 15" id="KW-0067">ATP-binding</keyword>
<keyword evidence="13 15" id="KW-0030">Aminoacyl-tRNA synthetase</keyword>
<evidence type="ECO:0000256" key="11">
    <source>
        <dbReference type="ARBA" id="ARBA00022884"/>
    </source>
</evidence>
<dbReference type="SMART" id="SM00896">
    <property type="entry name" value="FDX-ACB"/>
    <property type="match status" value="1"/>
</dbReference>
<dbReference type="NCBIfam" id="NF045760">
    <property type="entry name" value="YtpR"/>
    <property type="match status" value="1"/>
</dbReference>
<gene>
    <name evidence="15 20" type="primary">pheT</name>
    <name evidence="20" type="ORF">RBH19_04970</name>
</gene>
<dbReference type="Gene3D" id="2.40.50.140">
    <property type="entry name" value="Nucleic acid-binding proteins"/>
    <property type="match status" value="1"/>
</dbReference>
<dbReference type="EMBL" id="JAVDDT010000002">
    <property type="protein sequence ID" value="MDQ2069215.1"/>
    <property type="molecule type" value="Genomic_DNA"/>
</dbReference>
<dbReference type="SMART" id="SM00873">
    <property type="entry name" value="B3_4"/>
    <property type="match status" value="1"/>
</dbReference>
<keyword evidence="8 15" id="KW-0547">Nucleotide-binding</keyword>
<dbReference type="InterPro" id="IPR045060">
    <property type="entry name" value="Phe-tRNA-ligase_IIc_bsu"/>
</dbReference>
<dbReference type="SUPFAM" id="SSF50249">
    <property type="entry name" value="Nucleic acid-binding proteins"/>
    <property type="match status" value="1"/>
</dbReference>
<dbReference type="InterPro" id="IPR005147">
    <property type="entry name" value="tRNA_synthase_B5-dom"/>
</dbReference>
<dbReference type="PROSITE" id="PS50886">
    <property type="entry name" value="TRBD"/>
    <property type="match status" value="1"/>
</dbReference>
<dbReference type="InterPro" id="IPR002547">
    <property type="entry name" value="tRNA-bd_dom"/>
</dbReference>
<feature type="binding site" evidence="15">
    <location>
        <position position="462"/>
    </location>
    <ligand>
        <name>Mg(2+)</name>
        <dbReference type="ChEBI" id="CHEBI:18420"/>
        <note>shared with alpha subunit</note>
    </ligand>
</feature>
<dbReference type="HAMAP" id="MF_00283">
    <property type="entry name" value="Phe_tRNA_synth_beta1"/>
    <property type="match status" value="1"/>
</dbReference>
<evidence type="ECO:0000259" key="19">
    <source>
        <dbReference type="PROSITE" id="PS51483"/>
    </source>
</evidence>
<evidence type="ECO:0000256" key="16">
    <source>
        <dbReference type="PROSITE-ProRule" id="PRU00209"/>
    </source>
</evidence>
<dbReference type="SUPFAM" id="SSF46955">
    <property type="entry name" value="Putative DNA-binding domain"/>
    <property type="match status" value="1"/>
</dbReference>
<dbReference type="InterPro" id="IPR045864">
    <property type="entry name" value="aa-tRNA-synth_II/BPL/LPL"/>
</dbReference>
<evidence type="ECO:0000256" key="15">
    <source>
        <dbReference type="HAMAP-Rule" id="MF_00283"/>
    </source>
</evidence>
<evidence type="ECO:0000256" key="1">
    <source>
        <dbReference type="ARBA" id="ARBA00004496"/>
    </source>
</evidence>
<name>A0ABU0W5B9_9GAMM</name>
<dbReference type="InterPro" id="IPR036690">
    <property type="entry name" value="Fdx_antiC-bd_sf"/>
</dbReference>
<dbReference type="InterPro" id="IPR004532">
    <property type="entry name" value="Phe-tRNA-ligase_IIc_bsu_bact"/>
</dbReference>
<evidence type="ECO:0000256" key="3">
    <source>
        <dbReference type="ARBA" id="ARBA00011209"/>
    </source>
</evidence>
<dbReference type="InterPro" id="IPR009061">
    <property type="entry name" value="DNA-bd_dom_put_sf"/>
</dbReference>
<evidence type="ECO:0000256" key="4">
    <source>
        <dbReference type="ARBA" id="ARBA00022490"/>
    </source>
</evidence>
<keyword evidence="6 15" id="KW-0436">Ligase</keyword>
<feature type="domain" description="B5" evidence="19">
    <location>
        <begin position="399"/>
        <end position="474"/>
    </location>
</feature>
<comment type="cofactor">
    <cofactor evidence="15">
        <name>Mg(2+)</name>
        <dbReference type="ChEBI" id="CHEBI:18420"/>
    </cofactor>
    <text evidence="15">Binds 2 magnesium ions per tetramer.</text>
</comment>
<dbReference type="Gene3D" id="3.50.40.10">
    <property type="entry name" value="Phenylalanyl-trna Synthetase, Chain B, domain 3"/>
    <property type="match status" value="1"/>
</dbReference>
<dbReference type="EC" id="6.1.1.20" evidence="15"/>
<evidence type="ECO:0000256" key="5">
    <source>
        <dbReference type="ARBA" id="ARBA00022555"/>
    </source>
</evidence>
<dbReference type="Pfam" id="PF03147">
    <property type="entry name" value="FDX-ACB"/>
    <property type="match status" value="1"/>
</dbReference>
<dbReference type="Proteomes" id="UP001239019">
    <property type="component" value="Unassembled WGS sequence"/>
</dbReference>
<comment type="subunit">
    <text evidence="3 15">Tetramer of two alpha and two beta subunits.</text>
</comment>
<feature type="domain" description="TRNA-binding" evidence="17">
    <location>
        <begin position="39"/>
        <end position="148"/>
    </location>
</feature>
<organism evidence="20 21">
    <name type="scientific">Natronospira bacteriovora</name>
    <dbReference type="NCBI Taxonomy" id="3069753"/>
    <lineage>
        <taxon>Bacteria</taxon>
        <taxon>Pseudomonadati</taxon>
        <taxon>Pseudomonadota</taxon>
        <taxon>Gammaproteobacteria</taxon>
        <taxon>Natronospirales</taxon>
        <taxon>Natronospiraceae</taxon>
        <taxon>Natronospira</taxon>
    </lineage>
</organism>
<dbReference type="Gene3D" id="3.30.56.10">
    <property type="match status" value="2"/>
</dbReference>
<keyword evidence="12 15" id="KW-0648">Protein biosynthesis</keyword>
<dbReference type="Pfam" id="PF03484">
    <property type="entry name" value="B5"/>
    <property type="match status" value="1"/>
</dbReference>
<keyword evidence="10 15" id="KW-0460">Magnesium</keyword>
<dbReference type="PANTHER" id="PTHR10947:SF0">
    <property type="entry name" value="PHENYLALANINE--TRNA LIGASE BETA SUBUNIT"/>
    <property type="match status" value="1"/>
</dbReference>
<feature type="binding site" evidence="15">
    <location>
        <position position="452"/>
    </location>
    <ligand>
        <name>Mg(2+)</name>
        <dbReference type="ChEBI" id="CHEBI:18420"/>
        <note>shared with alpha subunit</note>
    </ligand>
</feature>
<dbReference type="InterPro" id="IPR005146">
    <property type="entry name" value="B3/B4_tRNA-bd"/>
</dbReference>
<keyword evidence="5 16" id="KW-0820">tRNA-binding</keyword>
<feature type="domain" description="FDX-ACB" evidence="18">
    <location>
        <begin position="695"/>
        <end position="788"/>
    </location>
</feature>
<dbReference type="SMART" id="SM00874">
    <property type="entry name" value="B5"/>
    <property type="match status" value="1"/>
</dbReference>
<dbReference type="SUPFAM" id="SSF56037">
    <property type="entry name" value="PheT/TilS domain"/>
    <property type="match status" value="1"/>
</dbReference>
<keyword evidence="7 15" id="KW-0479">Metal-binding</keyword>
<keyword evidence="11 16" id="KW-0694">RNA-binding</keyword>
<keyword evidence="21" id="KW-1185">Reference proteome</keyword>
<evidence type="ECO:0000256" key="12">
    <source>
        <dbReference type="ARBA" id="ARBA00022917"/>
    </source>
</evidence>
<comment type="similarity">
    <text evidence="2 15">Belongs to the phenylalanyl-tRNA synthetase beta subunit family. Type 1 subfamily.</text>
</comment>
<evidence type="ECO:0000256" key="6">
    <source>
        <dbReference type="ARBA" id="ARBA00022598"/>
    </source>
</evidence>
<dbReference type="Pfam" id="PF01588">
    <property type="entry name" value="tRNA_bind"/>
    <property type="match status" value="1"/>
</dbReference>
<evidence type="ECO:0000259" key="17">
    <source>
        <dbReference type="PROSITE" id="PS50886"/>
    </source>
</evidence>
<evidence type="ECO:0000259" key="18">
    <source>
        <dbReference type="PROSITE" id="PS51447"/>
    </source>
</evidence>
<accession>A0ABU0W5B9</accession>
<dbReference type="CDD" id="cd00769">
    <property type="entry name" value="PheRS_beta_core"/>
    <property type="match status" value="1"/>
</dbReference>
<feature type="binding site" evidence="15">
    <location>
        <position position="458"/>
    </location>
    <ligand>
        <name>Mg(2+)</name>
        <dbReference type="ChEBI" id="CHEBI:18420"/>
        <note>shared with alpha subunit</note>
    </ligand>
</feature>
<comment type="subcellular location">
    <subcellularLocation>
        <location evidence="1 15">Cytoplasm</location>
    </subcellularLocation>
</comment>
<dbReference type="InterPro" id="IPR005121">
    <property type="entry name" value="Fdx_antiC-bd"/>
</dbReference>
<proteinExistence type="inferred from homology"/>
<dbReference type="CDD" id="cd02796">
    <property type="entry name" value="tRNA_bind_bactPheRS"/>
    <property type="match status" value="1"/>
</dbReference>
<dbReference type="RefSeq" id="WP_306727701.1">
    <property type="nucleotide sequence ID" value="NZ_JAVDDT010000002.1"/>
</dbReference>
<evidence type="ECO:0000256" key="8">
    <source>
        <dbReference type="ARBA" id="ARBA00022741"/>
    </source>
</evidence>
<comment type="catalytic activity">
    <reaction evidence="14 15">
        <text>tRNA(Phe) + L-phenylalanine + ATP = L-phenylalanyl-tRNA(Phe) + AMP + diphosphate + H(+)</text>
        <dbReference type="Rhea" id="RHEA:19413"/>
        <dbReference type="Rhea" id="RHEA-COMP:9668"/>
        <dbReference type="Rhea" id="RHEA-COMP:9699"/>
        <dbReference type="ChEBI" id="CHEBI:15378"/>
        <dbReference type="ChEBI" id="CHEBI:30616"/>
        <dbReference type="ChEBI" id="CHEBI:33019"/>
        <dbReference type="ChEBI" id="CHEBI:58095"/>
        <dbReference type="ChEBI" id="CHEBI:78442"/>
        <dbReference type="ChEBI" id="CHEBI:78531"/>
        <dbReference type="ChEBI" id="CHEBI:456215"/>
        <dbReference type="EC" id="6.1.1.20"/>
    </reaction>
</comment>
<feature type="binding site" evidence="15">
    <location>
        <position position="461"/>
    </location>
    <ligand>
        <name>Mg(2+)</name>
        <dbReference type="ChEBI" id="CHEBI:18420"/>
        <note>shared with alpha subunit</note>
    </ligand>
</feature>
<dbReference type="SUPFAM" id="SSF54991">
    <property type="entry name" value="Anticodon-binding domain of PheRS"/>
    <property type="match status" value="1"/>
</dbReference>
<keyword evidence="4 15" id="KW-0963">Cytoplasm</keyword>
<evidence type="ECO:0000313" key="21">
    <source>
        <dbReference type="Proteomes" id="UP001239019"/>
    </source>
</evidence>
<evidence type="ECO:0000256" key="10">
    <source>
        <dbReference type="ARBA" id="ARBA00022842"/>
    </source>
</evidence>
<protein>
    <recommendedName>
        <fullName evidence="15">Phenylalanine--tRNA ligase beta subunit</fullName>
        <ecNumber evidence="15">6.1.1.20</ecNumber>
    </recommendedName>
    <alternativeName>
        <fullName evidence="15">Phenylalanyl-tRNA synthetase beta subunit</fullName>
        <shortName evidence="15">PheRS</shortName>
    </alternativeName>
</protein>
<dbReference type="NCBIfam" id="TIGR00472">
    <property type="entry name" value="pheT_bact"/>
    <property type="match status" value="1"/>
</dbReference>
<dbReference type="Pfam" id="PF03483">
    <property type="entry name" value="B3_4"/>
    <property type="match status" value="1"/>
</dbReference>